<reference evidence="2 3" key="1">
    <citation type="submission" date="2018-11" db="EMBL/GenBank/DDBJ databases">
        <title>Aureibaculum marinum gen. nov., sp. nov., a member of the family Flavobacteriaceae isolated from the Bohai Sea.</title>
        <authorList>
            <person name="Ji X."/>
        </authorList>
    </citation>
    <scope>NUCLEOTIDE SEQUENCE [LARGE SCALE GENOMIC DNA]</scope>
    <source>
        <strain evidence="2 3">BH-SD17</strain>
    </source>
</reference>
<organism evidence="2 3">
    <name type="scientific">Aureibaculum marinum</name>
    <dbReference type="NCBI Taxonomy" id="2487930"/>
    <lineage>
        <taxon>Bacteria</taxon>
        <taxon>Pseudomonadati</taxon>
        <taxon>Bacteroidota</taxon>
        <taxon>Flavobacteriia</taxon>
        <taxon>Flavobacteriales</taxon>
        <taxon>Flavobacteriaceae</taxon>
        <taxon>Aureibaculum</taxon>
    </lineage>
</organism>
<proteinExistence type="predicted"/>
<gene>
    <name evidence="2" type="ORF">EGM88_12110</name>
</gene>
<feature type="region of interest" description="Disordered" evidence="1">
    <location>
        <begin position="142"/>
        <end position="224"/>
    </location>
</feature>
<dbReference type="Gene3D" id="4.10.1080.10">
    <property type="entry name" value="TSP type-3 repeat"/>
    <property type="match status" value="1"/>
</dbReference>
<feature type="compositionally biased region" description="Acidic residues" evidence="1">
    <location>
        <begin position="168"/>
        <end position="182"/>
    </location>
</feature>
<sequence length="279" mass="30967">MNRLLILFLLLISLSCDDGNFDLPEFNFTAIDDIGYCGEIVLYKINENEVLIIELDSNLDDTEDTFLTHDWGDEQTFTVSESGTNKITYRTLSEQPSSDYFCQNIPPVSPKVTNEWTGTGVVVVSTEVIEDDNDGVEELDKELNTDGDAYPNYIDSDDDGDGILTSSEDIDGDGDPTNDDTNGDGIPNYLDDDDDGDGVPTKYESSTEDANANDSPDYLDSDTTTRLSEARTIKNSYQKTYKTTIIIEGLQLKNSDGNTINYDVYEFGTKEVVKTISEE</sequence>
<dbReference type="GO" id="GO:0005509">
    <property type="term" value="F:calcium ion binding"/>
    <property type="evidence" value="ECO:0007669"/>
    <property type="project" value="InterPro"/>
</dbReference>
<evidence type="ECO:0008006" key="4">
    <source>
        <dbReference type="Google" id="ProtNLM"/>
    </source>
</evidence>
<dbReference type="OrthoDB" id="1159446at2"/>
<evidence type="ECO:0000313" key="2">
    <source>
        <dbReference type="EMBL" id="RPD94479.1"/>
    </source>
</evidence>
<keyword evidence="3" id="KW-1185">Reference proteome</keyword>
<name>A0A3N4NSC6_9FLAO</name>
<comment type="caution">
    <text evidence="2">The sequence shown here is derived from an EMBL/GenBank/DDBJ whole genome shotgun (WGS) entry which is preliminary data.</text>
</comment>
<evidence type="ECO:0000256" key="1">
    <source>
        <dbReference type="SAM" id="MobiDB-lite"/>
    </source>
</evidence>
<accession>A0A3N4NSC6</accession>
<dbReference type="Proteomes" id="UP000270856">
    <property type="component" value="Unassembled WGS sequence"/>
</dbReference>
<dbReference type="RefSeq" id="WP_123898573.1">
    <property type="nucleotide sequence ID" value="NZ_RPFJ01000017.1"/>
</dbReference>
<dbReference type="EMBL" id="RPFJ01000017">
    <property type="protein sequence ID" value="RPD94479.1"/>
    <property type="molecule type" value="Genomic_DNA"/>
</dbReference>
<dbReference type="PROSITE" id="PS51257">
    <property type="entry name" value="PROKAR_LIPOPROTEIN"/>
    <property type="match status" value="1"/>
</dbReference>
<dbReference type="InterPro" id="IPR028974">
    <property type="entry name" value="TSP_type-3_rpt"/>
</dbReference>
<dbReference type="AlphaFoldDB" id="A0A3N4NSC6"/>
<protein>
    <recommendedName>
        <fullName evidence="4">Calcium-binding protein</fullName>
    </recommendedName>
</protein>
<evidence type="ECO:0000313" key="3">
    <source>
        <dbReference type="Proteomes" id="UP000270856"/>
    </source>
</evidence>